<comment type="caution">
    <text evidence="1">The sequence shown here is derived from an EMBL/GenBank/DDBJ whole genome shotgun (WGS) entry which is preliminary data.</text>
</comment>
<protein>
    <recommendedName>
        <fullName evidence="3">SGNH/GDSL hydrolase family protein</fullName>
    </recommendedName>
</protein>
<accession>A0ABN2BMI9</accession>
<name>A0ABN2BMI9_9ACTN</name>
<gene>
    <name evidence="1" type="ORF">GCM10009827_074670</name>
</gene>
<evidence type="ECO:0000313" key="1">
    <source>
        <dbReference type="EMBL" id="GAA1543978.1"/>
    </source>
</evidence>
<evidence type="ECO:0008006" key="3">
    <source>
        <dbReference type="Google" id="ProtNLM"/>
    </source>
</evidence>
<reference evidence="1 2" key="1">
    <citation type="journal article" date="2019" name="Int. J. Syst. Evol. Microbiol.">
        <title>The Global Catalogue of Microorganisms (GCM) 10K type strain sequencing project: providing services to taxonomists for standard genome sequencing and annotation.</title>
        <authorList>
            <consortium name="The Broad Institute Genomics Platform"/>
            <consortium name="The Broad Institute Genome Sequencing Center for Infectious Disease"/>
            <person name="Wu L."/>
            <person name="Ma J."/>
        </authorList>
    </citation>
    <scope>NUCLEOTIDE SEQUENCE [LARGE SCALE GENOMIC DNA]</scope>
    <source>
        <strain evidence="1 2">JCM 15933</strain>
    </source>
</reference>
<dbReference type="Gene3D" id="3.40.50.1110">
    <property type="entry name" value="SGNH hydrolase"/>
    <property type="match status" value="1"/>
</dbReference>
<dbReference type="InterPro" id="IPR036514">
    <property type="entry name" value="SGNH_hydro_sf"/>
</dbReference>
<evidence type="ECO:0000313" key="2">
    <source>
        <dbReference type="Proteomes" id="UP001501470"/>
    </source>
</evidence>
<dbReference type="EMBL" id="BAAAQD010000017">
    <property type="protein sequence ID" value="GAA1543978.1"/>
    <property type="molecule type" value="Genomic_DNA"/>
</dbReference>
<dbReference type="Proteomes" id="UP001501470">
    <property type="component" value="Unassembled WGS sequence"/>
</dbReference>
<dbReference type="RefSeq" id="WP_344507629.1">
    <property type="nucleotide sequence ID" value="NZ_BAAAQD010000017.1"/>
</dbReference>
<organism evidence="1 2">
    <name type="scientific">Dactylosporangium maewongense</name>
    <dbReference type="NCBI Taxonomy" id="634393"/>
    <lineage>
        <taxon>Bacteria</taxon>
        <taxon>Bacillati</taxon>
        <taxon>Actinomycetota</taxon>
        <taxon>Actinomycetes</taxon>
        <taxon>Micromonosporales</taxon>
        <taxon>Micromonosporaceae</taxon>
        <taxon>Dactylosporangium</taxon>
    </lineage>
</organism>
<dbReference type="SUPFAM" id="SSF52266">
    <property type="entry name" value="SGNH hydrolase"/>
    <property type="match status" value="1"/>
</dbReference>
<proteinExistence type="predicted"/>
<keyword evidence="2" id="KW-1185">Reference proteome</keyword>
<sequence>MPYRHRAYIAVVVLLAAVLVWVAPRTSQGSARADVLDVLFVGNSLLGSFTTATGEDTPALVRRLASSAGRTAAVTEVIHSGYTLRQTWDGGLVARALGGGRRYDVIVLQEYSTLVATNLPAAKGTLLSLYAPTFRRTLKPGGRVVLFKNWALVDPAPFPSRAAAKTAIDTNYAALSAALPTPNVVAPIADAFETLIATHGAPFLIDPDGKHPNDTARYLDAVTLYGIVFRDSPRDLADLYLPAPVAAELRSVAAAALGY</sequence>